<feature type="region of interest" description="Disordered" evidence="1">
    <location>
        <begin position="2907"/>
        <end position="2926"/>
    </location>
</feature>
<feature type="compositionally biased region" description="Low complexity" evidence="1">
    <location>
        <begin position="745"/>
        <end position="758"/>
    </location>
</feature>
<feature type="compositionally biased region" description="Polar residues" evidence="1">
    <location>
        <begin position="2211"/>
        <end position="2221"/>
    </location>
</feature>
<evidence type="ECO:0000256" key="1">
    <source>
        <dbReference type="SAM" id="MobiDB-lite"/>
    </source>
</evidence>
<feature type="domain" description="DUF5801" evidence="2">
    <location>
        <begin position="1480"/>
        <end position="1643"/>
    </location>
</feature>
<feature type="compositionally biased region" description="Polar residues" evidence="1">
    <location>
        <begin position="1839"/>
        <end position="1849"/>
    </location>
</feature>
<feature type="domain" description="DUF5801" evidence="2">
    <location>
        <begin position="1293"/>
        <end position="1457"/>
    </location>
</feature>
<dbReference type="Pfam" id="PF19116">
    <property type="entry name" value="DUF5801"/>
    <property type="match status" value="14"/>
</dbReference>
<dbReference type="EMBL" id="JAFICZ010000001">
    <property type="protein sequence ID" value="MBP1298574.1"/>
    <property type="molecule type" value="Genomic_DNA"/>
</dbReference>
<dbReference type="InterPro" id="IPR043824">
    <property type="entry name" value="DUF5801"/>
</dbReference>
<feature type="compositionally biased region" description="Polar residues" evidence="1">
    <location>
        <begin position="1653"/>
        <end position="1663"/>
    </location>
</feature>
<sequence length="3240" mass="325153">MQGSFQVAQATGTGNSTNSAPVRIYKLTKPLTDQAVVVNLGYDQKVKVDFSSIANEKITLVHVGEKLIILFDNQSTVTVEPFFDSRADGQKNVTIEMAPGREVSVQEFANLFPISTDASVLPAADNGGNSNGNAQASGANFSPFAVDPLAPVPTNVLAPQEELPNLVTPLPPTGFVLGIAPPPIISGNPLSALIVDESFLTAATNHGVAGSGLGPAGATVASVQVSFNVTVPGGQQSLTYALSVTTPNEDSGLIDSATGQHVLLTVNAAGVVEGRTAISGDLVLTVSVDATGHVTLTDLRAVHEATPGNFNEGITLASGLITLTATVTDNNNQSASASVDVGSHLTILDDGPVAGTVTGATDTLVLDETRPVGSDTAGGTTPTGLASVTADFSNNFTGGSYGADGAGSTAYTLHLTGTNVASGLYALDPTDTNPAHFGQGAQIVLNQVGDTITGSANGTTYFTITINETTGIVTFTQVNNIWHADPTNPDDAATLTLSSASLLQVVQTITDADGDSVTTPINLGGGVFTIQDSGPTAGTVIEKEGPAETLVLDESRPVGSDTPGGFAPSGLASVTADFSHDFTSGSYGSDGPGHTAYTLKLTGSNVASGLYALDPTDTTTADGDGIGQGAQIILNQSGNTITGSAGGTTYFTITIDPSTGIVTFTQSNNIWHSDPKNPDDPATLTLSSPSLLQVVQTITDADGDSVSTPLDVGTGVFTIQDSGPTAGTVTGPTDTLVLDETRPVGTDTAGGTAPTGLDTVTADFSNNFTPGSYGSDGPGHTTYTLNLVGANVASGLYALDATDTTTADGDGIGQGAQIVLNQVGNTITGSAGGTDYFTITIDPSTGIVTFTQLNNIWHSNPTNPDDAATLTLAGANLLQVVQTIVDADGDSVTTPLDVGTGVFTIQDSGPSAGTVIAAADTLVLDETRPVGADTAGGAAPTGLDTVTADFSNNFSAGSYGSDGAGNTTYTLKLTGANVASGLFALDATDTTTADGDGVGQGAQIVLNQVGDTITGSANGTTYFTITIDETTGIVTFTQLNNIWHSDPTNPDDSATLTLSAANLLQVVQTITDADGDHVTTPLDVGTGVFTIQDSGPTAGTVTGPTDTLVLDETRPVGSDTAGGTAPTGLDTVTADFSNNFTGGSYGSDSAGSTTYTLKLTGANVASGLYALDPTDKTAGDGDGIGQGTQIVLNQVGDTITGSANGTTYFTITIDETTGIVTFTQLNNIWHSDPTNPDDAATLTLSGANLLQVVQTIVDADGDSVSTPLDLGTGVFTIQDSGPTASTLSGATDTLVLDETRPVGTDTAGGTAPTGLDTVTADFSNGFAGGSYGSDGPGNSAYTLKLTGANVASGLYALDATDTTTGDGDGIGQGAQILLNQVGNTITGSAGGTDYFTITIDPATGIVTFTELNNIWHSDPTNPDDAATLTLTRPELLQLVQTITDADGDSVTTSLNLGTGVFAIQDSGPTAGTVIAAADTLVLDETRPVGADTAGGTAPTGLDTVTADFSNNFSAGSYGSDGPGNTTYTLKLTGANVASGLFALDATDTTTADGDGVGQGAQILLNQVGNTITGSVGGTNYFTITIDPSTGIVSFTQLNNIWHSDPTNPDDPATLTLSAANLLQVVQTITDADGDSVTTPLDLGTGVFTIQDSGPTAGTVTGPTDTLVLDETRPTGTDTAGGTAPTGLDTVTADFSNNFTGGNYGSDGAGSTTYTLKLTGANVASGLYALDPTDKTAGDGDGIGQGTQIVLNQVGDTITGSANGTPYFTITINETTGIVTFTQLNNIWHSDPNNPDDSATLTLSGANLLQVVQTIVDADGDSVSTPLDLGTGVFTIQDSGPTAGTVTGPTDTLVLDETRPTGTDTAGGTAPTGLDTVTADFSNNFTAGNYGSDGAGSTTYTLKLTGANVASGLYALDPTDKTAGDGDGIGQGTQIVLNQVGDTITGSANGTTYFTITINETTGIVTFTQVNNIWHSDPTNPDDAATLTLSAANLLQVVQTITDADGDSVATPINVGTGVFTIQDSGPTAGTVTGPTDTLVLDETRPVGSDTAGGTAPTGLDTVTADFSNNFTAGSYGSDGAGSTTYTLKLTGANVASGLYALDPTDKTAGDGDGIGQGAQIVLNQVGDTITGSANGTTYFTITINETTGIVTFTQLNNIWHSDPTNPDDAATLTLTRPELLQVVQTITDADGDSVTTPLNLGTGVFTIQDSGPTAGTVTGPTDTLVLDETRPVGSDTAGGTAPTGLDSVTADFSNNFTGGSYGSDGAGSTTYTLKLSGANVASGLYALDATDKTAGDGDGIGQGAQILLNQVGNTITGSAGGTNYFTITIDPSTGIVTFTQLNNIWHSDPTNPDDSATLTLSGANLLQVVQTITDADGDSVTTPLNLGTGVFTIQDSGPTAGTVTGPTDTLVLDETRPAGTDTAGGTAPNGLVSVTANFSDNFTGGSYGSDGAGSTTYTLKLTGSNVASGLYALDPTDKTAGDGDGIGQGAQILLNQSGNTITGSVGATTYFTITIDPATGIVTFTQVNNIWHSDPNNSDDAATLTLASANLLQVVQTIVDADGDSVSTPLDLGTGVFTIQDSGPTAPTATVSAANIGVDETPGVQTIGGASDVLGSTAITFNGAASTVAALFSTVANKGVDTDVSAASLDNGALSFASTGASSILTVAGGSFGSDGAGSTTYALSVLSAASGLTLTDGAGIELSLDASGRIIGTVGNDVANPSLTGQTAFAIAIDPITGQLYVADYLSLHHNSTASPNDLLTMTAGKIGATVTLTDADGDHVTATADISTHISFLDDGPSFGTIEHGIIADYAGVSVLGNLPVFSGADGFGAYDFTLTGNTPPAGLTFNGQTVHYSIDAFGQNLTAYIGAAPSAANNIFTLNLDDTSGHYLFTLLQPFTETTIQNVGSSSSFGSGPSEEQILSSNTDQLAVVSGSTSGGSQGGVNGSTSGWGVDNNNFDPNEKLLFDFTSGAIASPVGNAAFHPPANESVANYTFSHYASGDKIHYVVSYWDGVHAASITSVSGDFDPSTHTTVATEWSTPTAPAGMQLYTVQFTDVTGSGKVDLVGVGVSSTTNVSEDLSFNVSTIDGDGDTASSTINININGTTTLLGTAGNDVIVAGPTSETLTGNGGDDKFVLNLSAHQIISDFNSGDTLLLDVAGLSLPTGASNALTAGQFTSSAVTGGTENSASAWNESASTNKFFFNNTTHELWYSANGTGSDKVDLAHVSTGLPAATNVHIF</sequence>
<feature type="region of interest" description="Disordered" evidence="1">
    <location>
        <begin position="2211"/>
        <end position="2245"/>
    </location>
</feature>
<protein>
    <recommendedName>
        <fullName evidence="2">DUF5801 domain-containing protein</fullName>
    </recommendedName>
</protein>
<feature type="compositionally biased region" description="Polar residues" evidence="1">
    <location>
        <begin position="1095"/>
        <end position="1105"/>
    </location>
</feature>
<feature type="domain" description="DUF5801" evidence="2">
    <location>
        <begin position="550"/>
        <end position="713"/>
    </location>
</feature>
<feature type="domain" description="DUF5801" evidence="2">
    <location>
        <begin position="1108"/>
        <end position="1271"/>
    </location>
</feature>
<feature type="domain" description="DUF5801" evidence="2">
    <location>
        <begin position="2224"/>
        <end position="2387"/>
    </location>
</feature>
<feature type="compositionally biased region" description="Low complexity" evidence="1">
    <location>
        <begin position="1859"/>
        <end position="1872"/>
    </location>
</feature>
<feature type="compositionally biased region" description="Low complexity" evidence="1">
    <location>
        <begin position="2907"/>
        <end position="2917"/>
    </location>
</feature>
<feature type="region of interest" description="Disordered" evidence="1">
    <location>
        <begin position="1839"/>
        <end position="1872"/>
    </location>
</feature>
<dbReference type="RefSeq" id="WP_209945606.1">
    <property type="nucleotide sequence ID" value="NZ_JAFICZ010000001.1"/>
</dbReference>
<feature type="region of interest" description="Disordered" evidence="1">
    <location>
        <begin position="1653"/>
        <end position="1688"/>
    </location>
</feature>
<accession>A0A8I1YH80</accession>
<feature type="domain" description="DUF5801" evidence="2">
    <location>
        <begin position="364"/>
        <end position="524"/>
    </location>
</feature>
<feature type="compositionally biased region" description="Low complexity" evidence="1">
    <location>
        <begin position="1673"/>
        <end position="1688"/>
    </location>
</feature>
<feature type="domain" description="DUF5801" evidence="2">
    <location>
        <begin position="1665"/>
        <end position="1829"/>
    </location>
</feature>
<gene>
    <name evidence="3" type="ORF">JOH49_008327</name>
</gene>
<feature type="region of interest" description="Disordered" evidence="1">
    <location>
        <begin position="2931"/>
        <end position="2953"/>
    </location>
</feature>
<dbReference type="Proteomes" id="UP000673383">
    <property type="component" value="Unassembled WGS sequence"/>
</dbReference>
<feature type="compositionally biased region" description="Polar residues" evidence="1">
    <location>
        <begin position="2025"/>
        <end position="2035"/>
    </location>
</feature>
<feature type="domain" description="DUF5801" evidence="2">
    <location>
        <begin position="1851"/>
        <end position="2015"/>
    </location>
</feature>
<feature type="region of interest" description="Disordered" evidence="1">
    <location>
        <begin position="2025"/>
        <end position="2057"/>
    </location>
</feature>
<reference evidence="3" key="1">
    <citation type="submission" date="2021-02" db="EMBL/GenBank/DDBJ databases">
        <title>Genomic Encyclopedia of Type Strains, Phase IV (KMG-V): Genome sequencing to study the core and pangenomes of soil and plant-associated prokaryotes.</title>
        <authorList>
            <person name="Whitman W."/>
        </authorList>
    </citation>
    <scope>NUCLEOTIDE SEQUENCE</scope>
    <source>
        <strain evidence="3">USDA 406</strain>
    </source>
</reference>
<feature type="compositionally biased region" description="Polar residues" evidence="1">
    <location>
        <begin position="723"/>
        <end position="733"/>
    </location>
</feature>
<evidence type="ECO:0000313" key="3">
    <source>
        <dbReference type="EMBL" id="MBP1298574.1"/>
    </source>
</evidence>
<feature type="domain" description="DUF5801" evidence="2">
    <location>
        <begin position="2038"/>
        <end position="2201"/>
    </location>
</feature>
<evidence type="ECO:0000259" key="2">
    <source>
        <dbReference type="Pfam" id="PF19116"/>
    </source>
</evidence>
<comment type="caution">
    <text evidence="3">The sequence shown here is derived from an EMBL/GenBank/DDBJ whole genome shotgun (WGS) entry which is preliminary data.</text>
</comment>
<feature type="domain" description="DUF5801" evidence="2">
    <location>
        <begin position="922"/>
        <end position="1085"/>
    </location>
</feature>
<feature type="domain" description="DUF5801" evidence="2">
    <location>
        <begin position="193"/>
        <end position="342"/>
    </location>
</feature>
<feature type="region of interest" description="Disordered" evidence="1">
    <location>
        <begin position="723"/>
        <end position="758"/>
    </location>
</feature>
<name>A0A8I1YH80_BRAEL</name>
<dbReference type="Gene3D" id="2.40.30.290">
    <property type="match status" value="12"/>
</dbReference>
<feature type="domain" description="DUF5801" evidence="2">
    <location>
        <begin position="735"/>
        <end position="899"/>
    </location>
</feature>
<feature type="region of interest" description="Disordered" evidence="1">
    <location>
        <begin position="1095"/>
        <end position="1129"/>
    </location>
</feature>
<proteinExistence type="predicted"/>
<evidence type="ECO:0000313" key="4">
    <source>
        <dbReference type="Proteomes" id="UP000673383"/>
    </source>
</evidence>
<feature type="compositionally biased region" description="Gly residues" evidence="1">
    <location>
        <begin position="2936"/>
        <end position="2945"/>
    </location>
</feature>
<feature type="domain" description="DUF5801" evidence="2">
    <location>
        <begin position="2409"/>
        <end position="2573"/>
    </location>
</feature>
<feature type="domain" description="DUF5801" evidence="2">
    <location>
        <begin position="2642"/>
        <end position="2789"/>
    </location>
</feature>
<organism evidence="3 4">
    <name type="scientific">Bradyrhizobium elkanii</name>
    <dbReference type="NCBI Taxonomy" id="29448"/>
    <lineage>
        <taxon>Bacteria</taxon>
        <taxon>Pseudomonadati</taxon>
        <taxon>Pseudomonadota</taxon>
        <taxon>Alphaproteobacteria</taxon>
        <taxon>Hyphomicrobiales</taxon>
        <taxon>Nitrobacteraceae</taxon>
        <taxon>Bradyrhizobium</taxon>
    </lineage>
</organism>